<dbReference type="AlphaFoldDB" id="A0A8X6KCC8"/>
<dbReference type="EMBL" id="BMAO01001235">
    <property type="protein sequence ID" value="GFQ71825.1"/>
    <property type="molecule type" value="Genomic_DNA"/>
</dbReference>
<feature type="transmembrane region" description="Helical" evidence="1">
    <location>
        <begin position="37"/>
        <end position="59"/>
    </location>
</feature>
<proteinExistence type="predicted"/>
<dbReference type="Proteomes" id="UP000887116">
    <property type="component" value="Unassembled WGS sequence"/>
</dbReference>
<evidence type="ECO:0000313" key="3">
    <source>
        <dbReference type="Proteomes" id="UP000887116"/>
    </source>
</evidence>
<comment type="caution">
    <text evidence="2">The sequence shown here is derived from an EMBL/GenBank/DDBJ whole genome shotgun (WGS) entry which is preliminary data.</text>
</comment>
<feature type="transmembrane region" description="Helical" evidence="1">
    <location>
        <begin position="65"/>
        <end position="86"/>
    </location>
</feature>
<evidence type="ECO:0000313" key="2">
    <source>
        <dbReference type="EMBL" id="GFQ71825.1"/>
    </source>
</evidence>
<reference evidence="2" key="1">
    <citation type="submission" date="2020-07" db="EMBL/GenBank/DDBJ databases">
        <title>Multicomponent nature underlies the extraordinary mechanical properties of spider dragline silk.</title>
        <authorList>
            <person name="Kono N."/>
            <person name="Nakamura H."/>
            <person name="Mori M."/>
            <person name="Yoshida Y."/>
            <person name="Ohtoshi R."/>
            <person name="Malay A.D."/>
            <person name="Moran D.A.P."/>
            <person name="Tomita M."/>
            <person name="Numata K."/>
            <person name="Arakawa K."/>
        </authorList>
    </citation>
    <scope>NUCLEOTIDE SEQUENCE</scope>
</reference>
<sequence length="178" mass="20187">MSDNRTVASILLAEPSANRNSNHVVSYPFNNNCINLLFFYLRIFCILSGLGIILLLVFYEQRSVFLYVLISMTSLIVCLVFIDIVLKYKTFCVSHSKKLNSSTRINSSSIEHFILQPELKECSERNVYKISSVECLNAILPDVRVTSTGGSCSKSNEKIKFGYFSSTFGIRRIEEIEV</sequence>
<keyword evidence="1" id="KW-0812">Transmembrane</keyword>
<protein>
    <submittedName>
        <fullName evidence="2">Uncharacterized protein</fullName>
    </submittedName>
</protein>
<keyword evidence="1" id="KW-0472">Membrane</keyword>
<accession>A0A8X6KCC8</accession>
<dbReference type="OrthoDB" id="10378125at2759"/>
<keyword evidence="3" id="KW-1185">Reference proteome</keyword>
<evidence type="ECO:0000256" key="1">
    <source>
        <dbReference type="SAM" id="Phobius"/>
    </source>
</evidence>
<organism evidence="2 3">
    <name type="scientific">Trichonephila clavata</name>
    <name type="common">Joro spider</name>
    <name type="synonym">Nephila clavata</name>
    <dbReference type="NCBI Taxonomy" id="2740835"/>
    <lineage>
        <taxon>Eukaryota</taxon>
        <taxon>Metazoa</taxon>
        <taxon>Ecdysozoa</taxon>
        <taxon>Arthropoda</taxon>
        <taxon>Chelicerata</taxon>
        <taxon>Arachnida</taxon>
        <taxon>Araneae</taxon>
        <taxon>Araneomorphae</taxon>
        <taxon>Entelegynae</taxon>
        <taxon>Araneoidea</taxon>
        <taxon>Nephilidae</taxon>
        <taxon>Trichonephila</taxon>
    </lineage>
</organism>
<keyword evidence="1" id="KW-1133">Transmembrane helix</keyword>
<name>A0A8X6KCC8_TRICU</name>
<gene>
    <name evidence="2" type="primary">NCL1_37937</name>
    <name evidence="2" type="ORF">TNCT_54821</name>
</gene>